<evidence type="ECO:0000256" key="5">
    <source>
        <dbReference type="ARBA" id="ARBA00022763"/>
    </source>
</evidence>
<feature type="domain" description="RecF/RecN/SMC N-terminal" evidence="10">
    <location>
        <begin position="67"/>
        <end position="466"/>
    </location>
</feature>
<keyword evidence="5" id="KW-0227">DNA damage</keyword>
<dbReference type="Proteomes" id="UP000885792">
    <property type="component" value="Unassembled WGS sequence"/>
</dbReference>
<dbReference type="GO" id="GO:0043590">
    <property type="term" value="C:bacterial nucleoid"/>
    <property type="evidence" value="ECO:0007669"/>
    <property type="project" value="TreeGrafter"/>
</dbReference>
<dbReference type="Gene3D" id="3.40.50.300">
    <property type="entry name" value="P-loop containing nucleotide triphosphate hydrolases"/>
    <property type="match status" value="2"/>
</dbReference>
<dbReference type="InterPro" id="IPR003395">
    <property type="entry name" value="RecF/RecN/SMC_N"/>
</dbReference>
<dbReference type="InterPro" id="IPR004604">
    <property type="entry name" value="DNA_recomb/repair_RecN"/>
</dbReference>
<dbReference type="GO" id="GO:0006281">
    <property type="term" value="P:DNA repair"/>
    <property type="evidence" value="ECO:0007669"/>
    <property type="project" value="UniProtKB-KW"/>
</dbReference>
<accession>A0A7C5Q3R2</accession>
<evidence type="ECO:0000259" key="10">
    <source>
        <dbReference type="Pfam" id="PF02463"/>
    </source>
</evidence>
<dbReference type="AlphaFoldDB" id="A0A7C5Q3R2"/>
<feature type="non-terminal residue" evidence="11">
    <location>
        <position position="471"/>
    </location>
</feature>
<keyword evidence="6" id="KW-0067">ATP-binding</keyword>
<evidence type="ECO:0000313" key="11">
    <source>
        <dbReference type="EMBL" id="HHJ63597.1"/>
    </source>
</evidence>
<protein>
    <recommendedName>
        <fullName evidence="3">DNA repair protein RecN</fullName>
    </recommendedName>
    <alternativeName>
        <fullName evidence="8">Recombination protein N</fullName>
    </alternativeName>
</protein>
<reference evidence="11" key="1">
    <citation type="journal article" date="2020" name="mSystems">
        <title>Genome- and Community-Level Interaction Insights into Carbon Utilization and Element Cycling Functions of Hydrothermarchaeota in Hydrothermal Sediment.</title>
        <authorList>
            <person name="Zhou Z."/>
            <person name="Liu Y."/>
            <person name="Xu W."/>
            <person name="Pan J."/>
            <person name="Luo Z.H."/>
            <person name="Li M."/>
        </authorList>
    </citation>
    <scope>NUCLEOTIDE SEQUENCE [LARGE SCALE GENOMIC DNA]</scope>
    <source>
        <strain evidence="11">HyVt-501</strain>
    </source>
</reference>
<evidence type="ECO:0000256" key="1">
    <source>
        <dbReference type="ARBA" id="ARBA00003618"/>
    </source>
</evidence>
<dbReference type="PANTHER" id="PTHR11059">
    <property type="entry name" value="DNA REPAIR PROTEIN RECN"/>
    <property type="match status" value="1"/>
</dbReference>
<evidence type="ECO:0000256" key="2">
    <source>
        <dbReference type="ARBA" id="ARBA00009441"/>
    </source>
</evidence>
<feature type="coiled-coil region" evidence="9">
    <location>
        <begin position="300"/>
        <end position="330"/>
    </location>
</feature>
<evidence type="ECO:0000256" key="9">
    <source>
        <dbReference type="SAM" id="Coils"/>
    </source>
</evidence>
<dbReference type="SUPFAM" id="SSF52540">
    <property type="entry name" value="P-loop containing nucleoside triphosphate hydrolases"/>
    <property type="match status" value="1"/>
</dbReference>
<evidence type="ECO:0000256" key="7">
    <source>
        <dbReference type="ARBA" id="ARBA00023204"/>
    </source>
</evidence>
<gene>
    <name evidence="11" type="ORF">ENJ61_01690</name>
</gene>
<evidence type="ECO:0000256" key="8">
    <source>
        <dbReference type="ARBA" id="ARBA00033408"/>
    </source>
</evidence>
<keyword evidence="7" id="KW-0234">DNA repair</keyword>
<dbReference type="InterPro" id="IPR027417">
    <property type="entry name" value="P-loop_NTPase"/>
</dbReference>
<evidence type="ECO:0000256" key="3">
    <source>
        <dbReference type="ARBA" id="ARBA00021315"/>
    </source>
</evidence>
<feature type="coiled-coil region" evidence="9">
    <location>
        <begin position="129"/>
        <end position="163"/>
    </location>
</feature>
<organism evidence="11">
    <name type="scientific">Aquifex aeolicus</name>
    <dbReference type="NCBI Taxonomy" id="63363"/>
    <lineage>
        <taxon>Bacteria</taxon>
        <taxon>Pseudomonadati</taxon>
        <taxon>Aquificota</taxon>
        <taxon>Aquificia</taxon>
        <taxon>Aquificales</taxon>
        <taxon>Aquificaceae</taxon>
        <taxon>Aquifex</taxon>
    </lineage>
</organism>
<dbReference type="GO" id="GO:0006310">
    <property type="term" value="P:DNA recombination"/>
    <property type="evidence" value="ECO:0007669"/>
    <property type="project" value="InterPro"/>
</dbReference>
<dbReference type="Pfam" id="PF02463">
    <property type="entry name" value="SMC_N"/>
    <property type="match status" value="1"/>
</dbReference>
<evidence type="ECO:0000256" key="6">
    <source>
        <dbReference type="ARBA" id="ARBA00022840"/>
    </source>
</evidence>
<dbReference type="GO" id="GO:0005524">
    <property type="term" value="F:ATP binding"/>
    <property type="evidence" value="ECO:0007669"/>
    <property type="project" value="UniProtKB-KW"/>
</dbReference>
<proteinExistence type="inferred from homology"/>
<comment type="similarity">
    <text evidence="2">Belongs to the RecN family.</text>
</comment>
<comment type="function">
    <text evidence="1">May be involved in recombinational repair of damaged DNA.</text>
</comment>
<name>A0A7C5Q3R2_AQUAO</name>
<dbReference type="EMBL" id="DRNB01000057">
    <property type="protein sequence ID" value="HHJ63597.1"/>
    <property type="molecule type" value="Genomic_DNA"/>
</dbReference>
<comment type="caution">
    <text evidence="11">The sequence shown here is derived from an EMBL/GenBank/DDBJ whole genome shotgun (WGS) entry which is preliminary data.</text>
</comment>
<sequence>MLRRLLIENFILIRDLEIEFEEGLNVISGETGTGKSMTISAVEFVMGKQGDYPEGSAVEMELEKGGESILLRREVRNRRSRYYLNGRGTTAGTVREILEERISLQGQNEFVKLLRSDFQREVLDRFGNLEGLREEVERLYNLHTETERKLREAQSRLKESEQKRDYVEFRVREVEEVGVSPEEAEGLKERAELLGTLEKIGGHLSTAYRELHGDEGSASSKVGEALRHLLRVRDLDPSLDPLIEKLSALKEEIEEVALELREKGVIPPREEIDRVNEKLFHLQRLERKYGRPYREILREVELLREELLSCESLLEEIESLERRRREIREKLLRTCGILTEARKKAAVSLSEEVKGILRDLNLGEAEFRVSVEEAEPSRTGADRIRFLFSSYRGELKPLGEIASGGELTRLFLALALVLPPAETYIFDEVDVGVSGETSVKLARLLKKLSRRMQVIVITHSAPVCAAGDLNL</sequence>
<keyword evidence="9" id="KW-0175">Coiled coil</keyword>
<keyword evidence="4" id="KW-0547">Nucleotide-binding</keyword>
<dbReference type="PANTHER" id="PTHR11059:SF0">
    <property type="entry name" value="DNA REPAIR PROTEIN RECN"/>
    <property type="match status" value="1"/>
</dbReference>
<dbReference type="GO" id="GO:0009432">
    <property type="term" value="P:SOS response"/>
    <property type="evidence" value="ECO:0007669"/>
    <property type="project" value="TreeGrafter"/>
</dbReference>
<evidence type="ECO:0000256" key="4">
    <source>
        <dbReference type="ARBA" id="ARBA00022741"/>
    </source>
</evidence>